<feature type="compositionally biased region" description="Low complexity" evidence="1">
    <location>
        <begin position="23"/>
        <end position="35"/>
    </location>
</feature>
<keyword evidence="2" id="KW-1133">Transmembrane helix</keyword>
<feature type="transmembrane region" description="Helical" evidence="2">
    <location>
        <begin position="388"/>
        <end position="410"/>
    </location>
</feature>
<keyword evidence="2" id="KW-0812">Transmembrane</keyword>
<gene>
    <name evidence="3" type="ORF">SAMN05216259_104156</name>
</gene>
<name>A0A1H0BED9_9ACTN</name>
<accession>A0A1H0BED9</accession>
<feature type="compositionally biased region" description="Pro residues" evidence="1">
    <location>
        <begin position="59"/>
        <end position="92"/>
    </location>
</feature>
<feature type="transmembrane region" description="Helical" evidence="2">
    <location>
        <begin position="270"/>
        <end position="294"/>
    </location>
</feature>
<protein>
    <recommendedName>
        <fullName evidence="5">Integral membrane protein</fullName>
    </recommendedName>
</protein>
<reference evidence="3 4" key="1">
    <citation type="submission" date="2016-10" db="EMBL/GenBank/DDBJ databases">
        <authorList>
            <person name="de Groot N.N."/>
        </authorList>
    </citation>
    <scope>NUCLEOTIDE SEQUENCE [LARGE SCALE GENOMIC DNA]</scope>
    <source>
        <strain evidence="3 4">CGMCC 4.2022</strain>
    </source>
</reference>
<feature type="transmembrane region" description="Helical" evidence="2">
    <location>
        <begin position="474"/>
        <end position="492"/>
    </location>
</feature>
<evidence type="ECO:0000313" key="3">
    <source>
        <dbReference type="EMBL" id="SDN43998.1"/>
    </source>
</evidence>
<dbReference type="AlphaFoldDB" id="A0A1H0BED9"/>
<feature type="transmembrane region" description="Helical" evidence="2">
    <location>
        <begin position="306"/>
        <end position="337"/>
    </location>
</feature>
<sequence>MNVPPPSSLPPARAGTPSPPPAATADGTPPVATGTQAPDGTGPAPAGTLPVATGTPLPTGTPPSPTDNSPVPLPAAAPLTPAVPGPPAPASPAEPATATGRARRRDLAAGLGAVLFFLALAGLGGLLQRDHQVLQSPFPPLEAWWRPHTGPGTPFAITVAVLAVAYGPALAARLPWRAVPWAAWAAAMAWTWSLALVDGWQRGIAGQLTANGEYLTQLNRFDPLGPALRTYTDHILINSPEHWTTHIAGHPAGAVLTFVVLDRIGLGGGVAASVFVLTTATSTAAAVLVALWLLAGEERARAAAPFAALAPGAVWVGVSGDGYFAAVAAWGLALLALAATRTSRAATAAAGLAAGVLLGWACYLSYGLTLLAVPAAVVLLCARSARPLPYALAGVAAVAAAFTAAGFDWLQAYGLLHTRYYQGVGGRRPYSYWIFGDLATVVAAAGPAAMAGLRRSTAALPAGVRALRTGRDRAATAAVLLPYGFLLAMLAADLSGMSKAETERIWLPFTLWLPAAAAFLPRRDARWWLAAQVAAGLFLNHLLHTVW</sequence>
<feature type="transmembrane region" description="Helical" evidence="2">
    <location>
        <begin position="357"/>
        <end position="381"/>
    </location>
</feature>
<feature type="transmembrane region" description="Helical" evidence="2">
    <location>
        <begin position="430"/>
        <end position="453"/>
    </location>
</feature>
<evidence type="ECO:0008006" key="5">
    <source>
        <dbReference type="Google" id="ProtNLM"/>
    </source>
</evidence>
<dbReference type="Proteomes" id="UP000199341">
    <property type="component" value="Unassembled WGS sequence"/>
</dbReference>
<evidence type="ECO:0000256" key="1">
    <source>
        <dbReference type="SAM" id="MobiDB-lite"/>
    </source>
</evidence>
<keyword evidence="4" id="KW-1185">Reference proteome</keyword>
<dbReference type="OrthoDB" id="5242248at2"/>
<evidence type="ECO:0000256" key="2">
    <source>
        <dbReference type="SAM" id="Phobius"/>
    </source>
</evidence>
<proteinExistence type="predicted"/>
<feature type="compositionally biased region" description="Low complexity" evidence="1">
    <location>
        <begin position="47"/>
        <end position="58"/>
    </location>
</feature>
<feature type="transmembrane region" description="Helical" evidence="2">
    <location>
        <begin position="107"/>
        <end position="128"/>
    </location>
</feature>
<evidence type="ECO:0000313" key="4">
    <source>
        <dbReference type="Proteomes" id="UP000199341"/>
    </source>
</evidence>
<feature type="transmembrane region" description="Helical" evidence="2">
    <location>
        <begin position="178"/>
        <end position="197"/>
    </location>
</feature>
<organism evidence="3 4">
    <name type="scientific">Actinacidiphila guanduensis</name>
    <dbReference type="NCBI Taxonomy" id="310781"/>
    <lineage>
        <taxon>Bacteria</taxon>
        <taxon>Bacillati</taxon>
        <taxon>Actinomycetota</taxon>
        <taxon>Actinomycetes</taxon>
        <taxon>Kitasatosporales</taxon>
        <taxon>Streptomycetaceae</taxon>
        <taxon>Actinacidiphila</taxon>
    </lineage>
</organism>
<feature type="transmembrane region" description="Helical" evidence="2">
    <location>
        <begin position="148"/>
        <end position="166"/>
    </location>
</feature>
<keyword evidence="2" id="KW-0472">Membrane</keyword>
<dbReference type="STRING" id="310781.SAMN05216259_104156"/>
<feature type="region of interest" description="Disordered" evidence="1">
    <location>
        <begin position="1"/>
        <end position="101"/>
    </location>
</feature>
<dbReference type="EMBL" id="FNIE01000004">
    <property type="protein sequence ID" value="SDN43998.1"/>
    <property type="molecule type" value="Genomic_DNA"/>
</dbReference>